<evidence type="ECO:0000259" key="2">
    <source>
        <dbReference type="SMART" id="SM00563"/>
    </source>
</evidence>
<keyword evidence="1" id="KW-1133">Transmembrane helix</keyword>
<feature type="domain" description="Phospholipid/glycerol acyltransferase" evidence="2">
    <location>
        <begin position="98"/>
        <end position="222"/>
    </location>
</feature>
<evidence type="ECO:0000256" key="1">
    <source>
        <dbReference type="SAM" id="Phobius"/>
    </source>
</evidence>
<comment type="caution">
    <text evidence="3">The sequence shown here is derived from an EMBL/GenBank/DDBJ whole genome shotgun (WGS) entry which is preliminary data.</text>
</comment>
<dbReference type="InterPro" id="IPR002123">
    <property type="entry name" value="Plipid/glycerol_acylTrfase"/>
</dbReference>
<dbReference type="PANTHER" id="PTHR10983">
    <property type="entry name" value="1-ACYLGLYCEROL-3-PHOSPHATE ACYLTRANSFERASE-RELATED"/>
    <property type="match status" value="1"/>
</dbReference>
<dbReference type="SUPFAM" id="SSF69593">
    <property type="entry name" value="Glycerol-3-phosphate (1)-acyltransferase"/>
    <property type="match status" value="1"/>
</dbReference>
<dbReference type="CDD" id="cd07990">
    <property type="entry name" value="LPLAT_LCLAT1-like"/>
    <property type="match status" value="1"/>
</dbReference>
<sequence length="268" mass="30839">MTTQVSNYSRAALLAFCFVSTAICLHIQQWLGLPLYWVNRSWASSWQAYVKGTTSILMLGLNQWRAPVTATISCDESVKGQIRKGKDGNVMFDFPQRLIFIANHQIYTDWLSLWWTAYTSNVHGYFIVVLKDGIQRIPVIGQGLVFFSWIFLSRRWETDRQRLQQHIQKLSDAKRRTPMWLLIFPEGTNLSKRSMAISQKWADKQNIPPSQLTLLPRARGLQTFLAGLADSVEWLYDCTIAYEQIPCVTCIPSVRPPSRIDPNLPDQI</sequence>
<name>A0AAN7THC4_9PEZI</name>
<protein>
    <recommendedName>
        <fullName evidence="2">Phospholipid/glycerol acyltransferase domain-containing protein</fullName>
    </recommendedName>
</protein>
<keyword evidence="1" id="KW-0812">Transmembrane</keyword>
<keyword evidence="1" id="KW-0472">Membrane</keyword>
<dbReference type="AlphaFoldDB" id="A0AAN7THC4"/>
<dbReference type="PANTHER" id="PTHR10983:SF16">
    <property type="entry name" value="LYSOCARDIOLIPIN ACYLTRANSFERASE 1"/>
    <property type="match status" value="1"/>
</dbReference>
<feature type="transmembrane region" description="Helical" evidence="1">
    <location>
        <begin position="133"/>
        <end position="152"/>
    </location>
</feature>
<proteinExistence type="predicted"/>
<dbReference type="GO" id="GO:0016746">
    <property type="term" value="F:acyltransferase activity"/>
    <property type="evidence" value="ECO:0007669"/>
    <property type="project" value="InterPro"/>
</dbReference>
<dbReference type="SMART" id="SM00563">
    <property type="entry name" value="PlsC"/>
    <property type="match status" value="1"/>
</dbReference>
<dbReference type="GO" id="GO:0036149">
    <property type="term" value="P:phosphatidylinositol acyl-chain remodeling"/>
    <property type="evidence" value="ECO:0007669"/>
    <property type="project" value="TreeGrafter"/>
</dbReference>
<dbReference type="Pfam" id="PF01553">
    <property type="entry name" value="Acyltransferase"/>
    <property type="match status" value="1"/>
</dbReference>
<gene>
    <name evidence="3" type="ORF">LTR62_000910</name>
</gene>
<feature type="transmembrane region" description="Helical" evidence="1">
    <location>
        <begin position="12"/>
        <end position="31"/>
    </location>
</feature>
<dbReference type="EMBL" id="JAVRRL010000111">
    <property type="protein sequence ID" value="KAK5107675.1"/>
    <property type="molecule type" value="Genomic_DNA"/>
</dbReference>
<organism evidence="3 4">
    <name type="scientific">Meristemomyces frigidus</name>
    <dbReference type="NCBI Taxonomy" id="1508187"/>
    <lineage>
        <taxon>Eukaryota</taxon>
        <taxon>Fungi</taxon>
        <taxon>Dikarya</taxon>
        <taxon>Ascomycota</taxon>
        <taxon>Pezizomycotina</taxon>
        <taxon>Dothideomycetes</taxon>
        <taxon>Dothideomycetidae</taxon>
        <taxon>Mycosphaerellales</taxon>
        <taxon>Teratosphaeriaceae</taxon>
        <taxon>Meristemomyces</taxon>
    </lineage>
</organism>
<dbReference type="GO" id="GO:0005783">
    <property type="term" value="C:endoplasmic reticulum"/>
    <property type="evidence" value="ECO:0007669"/>
    <property type="project" value="TreeGrafter"/>
</dbReference>
<reference evidence="3" key="1">
    <citation type="submission" date="2023-08" db="EMBL/GenBank/DDBJ databases">
        <title>Black Yeasts Isolated from many extreme environments.</title>
        <authorList>
            <person name="Coleine C."/>
            <person name="Stajich J.E."/>
            <person name="Selbmann L."/>
        </authorList>
    </citation>
    <scope>NUCLEOTIDE SEQUENCE</scope>
    <source>
        <strain evidence="3">CCFEE 5401</strain>
    </source>
</reference>
<evidence type="ECO:0000313" key="3">
    <source>
        <dbReference type="EMBL" id="KAK5107675.1"/>
    </source>
</evidence>
<dbReference type="Proteomes" id="UP001310890">
    <property type="component" value="Unassembled WGS sequence"/>
</dbReference>
<evidence type="ECO:0000313" key="4">
    <source>
        <dbReference type="Proteomes" id="UP001310890"/>
    </source>
</evidence>
<accession>A0AAN7THC4</accession>